<dbReference type="Pfam" id="PF06891">
    <property type="entry name" value="P2_Phage_GpR"/>
    <property type="match status" value="1"/>
</dbReference>
<sequence length="162" mass="17807">MRKVDSLRDLLVRAVPALAADPSKLAIFVDRGQIIARAGNLSFEYRCSVNLVVEDYAGDQDEVIVPILAWIADNQPELLQRQDSQPFAFESEWLAKDLHDLSITIELTERVKVERVEGGVTTEHLADLLPPDIFAGAEGARLWEGLAEDLVAGTTTIAASRP</sequence>
<organism evidence="1 2">
    <name type="scientific">Sphingomonas paucimobilis NBRC 13935</name>
    <dbReference type="NCBI Taxonomy" id="1219050"/>
    <lineage>
        <taxon>Bacteria</taxon>
        <taxon>Pseudomonadati</taxon>
        <taxon>Pseudomonadota</taxon>
        <taxon>Alphaproteobacteria</taxon>
        <taxon>Sphingomonadales</taxon>
        <taxon>Sphingomonadaceae</taxon>
        <taxon>Sphingomonas</taxon>
    </lineage>
</organism>
<comment type="caution">
    <text evidence="1">The sequence shown here is derived from an EMBL/GenBank/DDBJ whole genome shotgun (WGS) entry which is preliminary data.</text>
</comment>
<gene>
    <name evidence="1" type="ORF">SP6_10_00530</name>
</gene>
<dbReference type="InterPro" id="IPR009678">
    <property type="entry name" value="Phage_tail_completion_R"/>
</dbReference>
<reference evidence="1 2" key="1">
    <citation type="submission" date="2014-08" db="EMBL/GenBank/DDBJ databases">
        <title>Whole genome shotgun sequence of Sphingomonas paucimobilis NBRC 13935.</title>
        <authorList>
            <person name="Hosoyama A."/>
            <person name="Hashimoto M."/>
            <person name="Hosoyama Y."/>
            <person name="Noguchi M."/>
            <person name="Uohara A."/>
            <person name="Ohji S."/>
            <person name="Katano-Makiyama Y."/>
            <person name="Ichikawa N."/>
            <person name="Kimura A."/>
            <person name="Yamazoe A."/>
            <person name="Fujita N."/>
        </authorList>
    </citation>
    <scope>NUCLEOTIDE SEQUENCE [LARGE SCALE GENOMIC DNA]</scope>
    <source>
        <strain evidence="1 2">NBRC 13935</strain>
    </source>
</reference>
<dbReference type="GeneID" id="78526355"/>
<keyword evidence="2" id="KW-1185">Reference proteome</keyword>
<name>A0A0C9NCI4_SPHPI</name>
<dbReference type="Proteomes" id="UP000032025">
    <property type="component" value="Unassembled WGS sequence"/>
</dbReference>
<evidence type="ECO:0000313" key="1">
    <source>
        <dbReference type="EMBL" id="GAN12473.1"/>
    </source>
</evidence>
<proteinExistence type="predicted"/>
<dbReference type="RefSeq" id="WP_042468466.1">
    <property type="nucleotide sequence ID" value="NZ_BBJS01000010.1"/>
</dbReference>
<accession>A0A0C9NCI4</accession>
<evidence type="ECO:0000313" key="2">
    <source>
        <dbReference type="Proteomes" id="UP000032025"/>
    </source>
</evidence>
<protein>
    <submittedName>
        <fullName evidence="1">DNA, contig: SP610</fullName>
    </submittedName>
</protein>
<dbReference type="AlphaFoldDB" id="A0A0C9NCI4"/>
<dbReference type="EMBL" id="BBJS01000010">
    <property type="protein sequence ID" value="GAN12473.1"/>
    <property type="molecule type" value="Genomic_DNA"/>
</dbReference>